<evidence type="ECO:0000259" key="3">
    <source>
        <dbReference type="Pfam" id="PF01466"/>
    </source>
</evidence>
<evidence type="ECO:0000256" key="2">
    <source>
        <dbReference type="ARBA" id="ARBA00022786"/>
    </source>
</evidence>
<dbReference type="PIRSF" id="PIRSF028729">
    <property type="entry name" value="E3_ubiquit_lig_SCF_Skp"/>
    <property type="match status" value="1"/>
</dbReference>
<feature type="domain" description="SKP1 component POZ" evidence="4">
    <location>
        <begin position="1"/>
        <end position="67"/>
    </location>
</feature>
<keyword evidence="6" id="KW-1185">Reference proteome</keyword>
<dbReference type="Gene3D" id="3.30.710.10">
    <property type="entry name" value="Potassium Channel Kv1.1, Chain A"/>
    <property type="match status" value="1"/>
</dbReference>
<dbReference type="InterPro" id="IPR016072">
    <property type="entry name" value="Skp1_comp_dimer"/>
</dbReference>
<name>A0AAV5W4W4_9BILA</name>
<keyword evidence="2" id="KW-0833">Ubl conjugation pathway</keyword>
<evidence type="ECO:0008006" key="7">
    <source>
        <dbReference type="Google" id="ProtNLM"/>
    </source>
</evidence>
<comment type="similarity">
    <text evidence="1">Belongs to the SKP1 family.</text>
</comment>
<evidence type="ECO:0000313" key="6">
    <source>
        <dbReference type="Proteomes" id="UP001432322"/>
    </source>
</evidence>
<gene>
    <name evidence="5" type="ORF">PFISCL1PPCAC_18271</name>
</gene>
<accession>A0AAV5W4W4</accession>
<dbReference type="SUPFAM" id="SSF81382">
    <property type="entry name" value="Skp1 dimerisation domain-like"/>
    <property type="match status" value="1"/>
</dbReference>
<dbReference type="EMBL" id="BTSY01000005">
    <property type="protein sequence ID" value="GMT26974.1"/>
    <property type="molecule type" value="Genomic_DNA"/>
</dbReference>
<proteinExistence type="inferred from homology"/>
<dbReference type="AlphaFoldDB" id="A0AAV5W4W4"/>
<dbReference type="PANTHER" id="PTHR11165">
    <property type="entry name" value="SKP1"/>
    <property type="match status" value="1"/>
</dbReference>
<dbReference type="FunFam" id="3.30.710.10:FF:000026">
    <property type="entry name" value="E3 ubiquitin ligase complex SCF subunit"/>
    <property type="match status" value="1"/>
</dbReference>
<dbReference type="InterPro" id="IPR001232">
    <property type="entry name" value="SKP1-like"/>
</dbReference>
<protein>
    <recommendedName>
        <fullName evidence="7">Skp1-related protein</fullName>
    </recommendedName>
</protein>
<sequence>MIKLTSSDEKTFEVERNVLRLSGTINTMLTDLNMDEEDQTVITPIPVPNVTSDILDLVLQWCEHHKDDSIPTEDEEREHHNDPIPEWDQTFLKVTIDKQIIFHLILASNYLDIKGLLDVACKAIANMIKGKTVEEIRATFDIKNDFTPEEEEQVRKENAWCE</sequence>
<dbReference type="CDD" id="cd18322">
    <property type="entry name" value="BTB_POZ_SKP1"/>
    <property type="match status" value="1"/>
</dbReference>
<feature type="non-terminal residue" evidence="5">
    <location>
        <position position="162"/>
    </location>
</feature>
<evidence type="ECO:0000259" key="4">
    <source>
        <dbReference type="Pfam" id="PF03931"/>
    </source>
</evidence>
<dbReference type="Proteomes" id="UP001432322">
    <property type="component" value="Unassembled WGS sequence"/>
</dbReference>
<dbReference type="GO" id="GO:0006511">
    <property type="term" value="P:ubiquitin-dependent protein catabolic process"/>
    <property type="evidence" value="ECO:0007669"/>
    <property type="project" value="InterPro"/>
</dbReference>
<dbReference type="SUPFAM" id="SSF54695">
    <property type="entry name" value="POZ domain"/>
    <property type="match status" value="1"/>
</dbReference>
<dbReference type="SMART" id="SM00512">
    <property type="entry name" value="Skp1"/>
    <property type="match status" value="1"/>
</dbReference>
<dbReference type="Pfam" id="PF01466">
    <property type="entry name" value="Skp1"/>
    <property type="match status" value="1"/>
</dbReference>
<dbReference type="InterPro" id="IPR036296">
    <property type="entry name" value="SKP1-like_dim_sf"/>
</dbReference>
<dbReference type="InterPro" id="IPR011333">
    <property type="entry name" value="SKP1/BTB/POZ_sf"/>
</dbReference>
<organism evidence="5 6">
    <name type="scientific">Pristionchus fissidentatus</name>
    <dbReference type="NCBI Taxonomy" id="1538716"/>
    <lineage>
        <taxon>Eukaryota</taxon>
        <taxon>Metazoa</taxon>
        <taxon>Ecdysozoa</taxon>
        <taxon>Nematoda</taxon>
        <taxon>Chromadorea</taxon>
        <taxon>Rhabditida</taxon>
        <taxon>Rhabditina</taxon>
        <taxon>Diplogasteromorpha</taxon>
        <taxon>Diplogasteroidea</taxon>
        <taxon>Neodiplogasteridae</taxon>
        <taxon>Pristionchus</taxon>
    </lineage>
</organism>
<feature type="domain" description="SKP1 component dimerisation" evidence="3">
    <location>
        <begin position="114"/>
        <end position="161"/>
    </location>
</feature>
<evidence type="ECO:0000313" key="5">
    <source>
        <dbReference type="EMBL" id="GMT26974.1"/>
    </source>
</evidence>
<reference evidence="5" key="1">
    <citation type="submission" date="2023-10" db="EMBL/GenBank/DDBJ databases">
        <title>Genome assembly of Pristionchus species.</title>
        <authorList>
            <person name="Yoshida K."/>
            <person name="Sommer R.J."/>
        </authorList>
    </citation>
    <scope>NUCLEOTIDE SEQUENCE</scope>
    <source>
        <strain evidence="5">RS5133</strain>
    </source>
</reference>
<comment type="caution">
    <text evidence="5">The sequence shown here is derived from an EMBL/GenBank/DDBJ whole genome shotgun (WGS) entry which is preliminary data.</text>
</comment>
<dbReference type="Pfam" id="PF03931">
    <property type="entry name" value="Skp1_POZ"/>
    <property type="match status" value="1"/>
</dbReference>
<dbReference type="InterPro" id="IPR016073">
    <property type="entry name" value="Skp1_comp_POZ"/>
</dbReference>
<evidence type="ECO:0000256" key="1">
    <source>
        <dbReference type="ARBA" id="ARBA00009993"/>
    </source>
</evidence>
<dbReference type="InterPro" id="IPR016897">
    <property type="entry name" value="SKP1"/>
</dbReference>